<dbReference type="SUPFAM" id="SSF46955">
    <property type="entry name" value="Putative DNA-binding domain"/>
    <property type="match status" value="1"/>
</dbReference>
<evidence type="ECO:0000256" key="4">
    <source>
        <dbReference type="ARBA" id="ARBA00023014"/>
    </source>
</evidence>
<dbReference type="SMART" id="SM00422">
    <property type="entry name" value="HTH_MERR"/>
    <property type="match status" value="1"/>
</dbReference>
<dbReference type="PANTHER" id="PTHR30204">
    <property type="entry name" value="REDOX-CYCLING DRUG-SENSING TRANSCRIPTIONAL ACTIVATOR SOXR"/>
    <property type="match status" value="1"/>
</dbReference>
<keyword evidence="7" id="KW-0804">Transcription</keyword>
<proteinExistence type="predicted"/>
<accession>A0ABQ3K4X4</accession>
<evidence type="ECO:0000256" key="7">
    <source>
        <dbReference type="ARBA" id="ARBA00023163"/>
    </source>
</evidence>
<dbReference type="PRINTS" id="PR00040">
    <property type="entry name" value="HTHMERR"/>
</dbReference>
<dbReference type="Gene3D" id="1.10.1660.10">
    <property type="match status" value="1"/>
</dbReference>
<evidence type="ECO:0000256" key="3">
    <source>
        <dbReference type="ARBA" id="ARBA00023004"/>
    </source>
</evidence>
<keyword evidence="10" id="KW-1185">Reference proteome</keyword>
<evidence type="ECO:0000256" key="5">
    <source>
        <dbReference type="ARBA" id="ARBA00023015"/>
    </source>
</evidence>
<dbReference type="InterPro" id="IPR047057">
    <property type="entry name" value="MerR_fam"/>
</dbReference>
<dbReference type="Proteomes" id="UP000632154">
    <property type="component" value="Unassembled WGS sequence"/>
</dbReference>
<evidence type="ECO:0000313" key="9">
    <source>
        <dbReference type="EMBL" id="GHG00373.1"/>
    </source>
</evidence>
<evidence type="ECO:0000256" key="2">
    <source>
        <dbReference type="ARBA" id="ARBA00022723"/>
    </source>
</evidence>
<dbReference type="Pfam" id="PF09278">
    <property type="entry name" value="MerR-DNA-bind"/>
    <property type="match status" value="1"/>
</dbReference>
<keyword evidence="6" id="KW-0238">DNA-binding</keyword>
<keyword evidence="4" id="KW-0411">Iron-sulfur</keyword>
<dbReference type="PANTHER" id="PTHR30204:SF0">
    <property type="entry name" value="REDOX-SENSITIVE TRANSCRIPTIONAL ACTIVATOR SOXR"/>
    <property type="match status" value="1"/>
</dbReference>
<evidence type="ECO:0000256" key="6">
    <source>
        <dbReference type="ARBA" id="ARBA00023125"/>
    </source>
</evidence>
<protein>
    <submittedName>
        <fullName evidence="9">Redox-sensitive transcriptional activator SoxR</fullName>
    </submittedName>
</protein>
<dbReference type="NCBIfam" id="TIGR01950">
    <property type="entry name" value="SoxR"/>
    <property type="match status" value="1"/>
</dbReference>
<dbReference type="Pfam" id="PF00376">
    <property type="entry name" value="MerR"/>
    <property type="match status" value="1"/>
</dbReference>
<evidence type="ECO:0000256" key="1">
    <source>
        <dbReference type="ARBA" id="ARBA00022714"/>
    </source>
</evidence>
<feature type="domain" description="HTH merR-type" evidence="8">
    <location>
        <begin position="5"/>
        <end position="73"/>
    </location>
</feature>
<gene>
    <name evidence="9" type="primary">soxR</name>
    <name evidence="9" type="ORF">GCM10017783_10640</name>
</gene>
<dbReference type="RefSeq" id="WP_189642633.1">
    <property type="nucleotide sequence ID" value="NZ_BNAL01000009.1"/>
</dbReference>
<keyword evidence="5" id="KW-0805">Transcription regulation</keyword>
<organism evidence="9 10">
    <name type="scientific">Deinococcus piscis</name>
    <dbReference type="NCBI Taxonomy" id="394230"/>
    <lineage>
        <taxon>Bacteria</taxon>
        <taxon>Thermotogati</taxon>
        <taxon>Deinococcota</taxon>
        <taxon>Deinococci</taxon>
        <taxon>Deinococcales</taxon>
        <taxon>Deinococcaceae</taxon>
        <taxon>Deinococcus</taxon>
    </lineage>
</organism>
<keyword evidence="1" id="KW-0001">2Fe-2S</keyword>
<comment type="caution">
    <text evidence="9">The sequence shown here is derived from an EMBL/GenBank/DDBJ whole genome shotgun (WGS) entry which is preliminary data.</text>
</comment>
<name>A0ABQ3K4X4_9DEIO</name>
<dbReference type="PROSITE" id="PS00552">
    <property type="entry name" value="HTH_MERR_1"/>
    <property type="match status" value="1"/>
</dbReference>
<reference evidence="10" key="1">
    <citation type="journal article" date="2019" name="Int. J. Syst. Evol. Microbiol.">
        <title>The Global Catalogue of Microorganisms (GCM) 10K type strain sequencing project: providing services to taxonomists for standard genome sequencing and annotation.</title>
        <authorList>
            <consortium name="The Broad Institute Genomics Platform"/>
            <consortium name="The Broad Institute Genome Sequencing Center for Infectious Disease"/>
            <person name="Wu L."/>
            <person name="Ma J."/>
        </authorList>
    </citation>
    <scope>NUCLEOTIDE SEQUENCE [LARGE SCALE GENOMIC DNA]</scope>
    <source>
        <strain evidence="10">CGMCC 1.18439</strain>
    </source>
</reference>
<sequence length="151" mass="16536">MTVSELTPAQVAERSGLKVSALHFYEKEGLITATRTGGNQRRYPRDTLRRLAFIGAAQRVGISLADIRTALATLPEGRTPTAADWERLSAVWREELNARIATLERLRDDLNGCIRCGCLSLDSCRLYNPGDEYGRLGPGANRLTGPPRAGP</sequence>
<keyword evidence="2" id="KW-0479">Metal-binding</keyword>
<evidence type="ECO:0000313" key="10">
    <source>
        <dbReference type="Proteomes" id="UP000632154"/>
    </source>
</evidence>
<dbReference type="InterPro" id="IPR000551">
    <property type="entry name" value="MerR-type_HTH_dom"/>
</dbReference>
<dbReference type="CDD" id="cd01110">
    <property type="entry name" value="HTH_SoxR"/>
    <property type="match status" value="1"/>
</dbReference>
<dbReference type="InterPro" id="IPR015358">
    <property type="entry name" value="Tscrpt_reg_MerR_DNA-bd"/>
</dbReference>
<dbReference type="EMBL" id="BNAL01000009">
    <property type="protein sequence ID" value="GHG00373.1"/>
    <property type="molecule type" value="Genomic_DNA"/>
</dbReference>
<dbReference type="InterPro" id="IPR009061">
    <property type="entry name" value="DNA-bd_dom_put_sf"/>
</dbReference>
<dbReference type="PROSITE" id="PS50937">
    <property type="entry name" value="HTH_MERR_2"/>
    <property type="match status" value="1"/>
</dbReference>
<dbReference type="InterPro" id="IPR010211">
    <property type="entry name" value="Redox-sen_tscrpt-act_SoxR"/>
</dbReference>
<evidence type="ECO:0000259" key="8">
    <source>
        <dbReference type="PROSITE" id="PS50937"/>
    </source>
</evidence>
<keyword evidence="3" id="KW-0408">Iron</keyword>